<feature type="domain" description="HMG box" evidence="2">
    <location>
        <begin position="27"/>
        <end position="97"/>
    </location>
</feature>
<keyword evidence="1" id="KW-0539">Nucleus</keyword>
<evidence type="ECO:0000256" key="1">
    <source>
        <dbReference type="PROSITE-ProRule" id="PRU00267"/>
    </source>
</evidence>
<organism evidence="3 4">
    <name type="scientific">Funneliformis geosporum</name>
    <dbReference type="NCBI Taxonomy" id="1117311"/>
    <lineage>
        <taxon>Eukaryota</taxon>
        <taxon>Fungi</taxon>
        <taxon>Fungi incertae sedis</taxon>
        <taxon>Mucoromycota</taxon>
        <taxon>Glomeromycotina</taxon>
        <taxon>Glomeromycetes</taxon>
        <taxon>Glomerales</taxon>
        <taxon>Glomeraceae</taxon>
        <taxon>Funneliformis</taxon>
    </lineage>
</organism>
<dbReference type="PROSITE" id="PS50118">
    <property type="entry name" value="HMG_BOX_2"/>
    <property type="match status" value="1"/>
</dbReference>
<dbReference type="SUPFAM" id="SSF47095">
    <property type="entry name" value="HMG-box"/>
    <property type="match status" value="1"/>
</dbReference>
<name>A0A9W4SDU7_9GLOM</name>
<dbReference type="GO" id="GO:0003677">
    <property type="term" value="F:DNA binding"/>
    <property type="evidence" value="ECO:0007669"/>
    <property type="project" value="UniProtKB-UniRule"/>
</dbReference>
<evidence type="ECO:0000259" key="2">
    <source>
        <dbReference type="PROSITE" id="PS50118"/>
    </source>
</evidence>
<dbReference type="Pfam" id="PF00505">
    <property type="entry name" value="HMG_box"/>
    <property type="match status" value="1"/>
</dbReference>
<dbReference type="Gene3D" id="1.10.30.10">
    <property type="entry name" value="High mobility group box domain"/>
    <property type="match status" value="1"/>
</dbReference>
<sequence length="191" mass="22349">MLKIEKNTVLSLYDLLTPIENNRTLKVPRPQNSFVIYRRNLQAKMAISQTTCLERLDKVSKIAGTNWKVEPKEVRDLFTLIADCAKKVHSRIYPGYVYNPKRSCCTKASMTPANYRALYNLRWKNLKLSSPFPQNYQNEMIPSSQNLVMPHFESILPKKPFTPLEITPNFMNSYDNDVRKVLNKNMQDFFH</sequence>
<dbReference type="OrthoDB" id="6247875at2759"/>
<reference evidence="3" key="1">
    <citation type="submission" date="2022-08" db="EMBL/GenBank/DDBJ databases">
        <authorList>
            <person name="Kallberg Y."/>
            <person name="Tangrot J."/>
            <person name="Rosling A."/>
        </authorList>
    </citation>
    <scope>NUCLEOTIDE SEQUENCE</scope>
    <source>
        <strain evidence="3">Wild A</strain>
    </source>
</reference>
<dbReference type="AlphaFoldDB" id="A0A9W4SDU7"/>
<comment type="caution">
    <text evidence="3">The sequence shown here is derived from an EMBL/GenBank/DDBJ whole genome shotgun (WGS) entry which is preliminary data.</text>
</comment>
<evidence type="ECO:0000313" key="4">
    <source>
        <dbReference type="Proteomes" id="UP001153678"/>
    </source>
</evidence>
<dbReference type="EMBL" id="CAMKVN010000172">
    <property type="protein sequence ID" value="CAI2164699.1"/>
    <property type="molecule type" value="Genomic_DNA"/>
</dbReference>
<dbReference type="InterPro" id="IPR009071">
    <property type="entry name" value="HMG_box_dom"/>
</dbReference>
<gene>
    <name evidence="3" type="ORF">FWILDA_LOCUS1697</name>
</gene>
<dbReference type="GO" id="GO:0005634">
    <property type="term" value="C:nucleus"/>
    <property type="evidence" value="ECO:0007669"/>
    <property type="project" value="UniProtKB-UniRule"/>
</dbReference>
<dbReference type="CDD" id="cd01389">
    <property type="entry name" value="HMG-box_ROX1-like"/>
    <property type="match status" value="1"/>
</dbReference>
<dbReference type="InterPro" id="IPR036910">
    <property type="entry name" value="HMG_box_dom_sf"/>
</dbReference>
<keyword evidence="1" id="KW-0238">DNA-binding</keyword>
<keyword evidence="4" id="KW-1185">Reference proteome</keyword>
<dbReference type="Proteomes" id="UP001153678">
    <property type="component" value="Unassembled WGS sequence"/>
</dbReference>
<feature type="DNA-binding region" description="HMG box" evidence="1">
    <location>
        <begin position="27"/>
        <end position="97"/>
    </location>
</feature>
<evidence type="ECO:0000313" key="3">
    <source>
        <dbReference type="EMBL" id="CAI2164699.1"/>
    </source>
</evidence>
<accession>A0A9W4SDU7</accession>
<proteinExistence type="predicted"/>
<protein>
    <submittedName>
        <fullName evidence="3">16742_t:CDS:1</fullName>
    </submittedName>
</protein>